<reference evidence="3" key="1">
    <citation type="submission" date="2022-11" db="UniProtKB">
        <authorList>
            <consortium name="WormBaseParasite"/>
        </authorList>
    </citation>
    <scope>IDENTIFICATION</scope>
</reference>
<feature type="compositionally biased region" description="Polar residues" evidence="1">
    <location>
        <begin position="1"/>
        <end position="15"/>
    </location>
</feature>
<organism evidence="2 3">
    <name type="scientific">Ditylenchus dipsaci</name>
    <dbReference type="NCBI Taxonomy" id="166011"/>
    <lineage>
        <taxon>Eukaryota</taxon>
        <taxon>Metazoa</taxon>
        <taxon>Ecdysozoa</taxon>
        <taxon>Nematoda</taxon>
        <taxon>Chromadorea</taxon>
        <taxon>Rhabditida</taxon>
        <taxon>Tylenchina</taxon>
        <taxon>Tylenchomorpha</taxon>
        <taxon>Sphaerularioidea</taxon>
        <taxon>Anguinidae</taxon>
        <taxon>Anguininae</taxon>
        <taxon>Ditylenchus</taxon>
    </lineage>
</organism>
<protein>
    <submittedName>
        <fullName evidence="3">Uncharacterized protein</fullName>
    </submittedName>
</protein>
<accession>A0A915ESG0</accession>
<dbReference type="Proteomes" id="UP000887574">
    <property type="component" value="Unplaced"/>
</dbReference>
<dbReference type="AlphaFoldDB" id="A0A915ESG0"/>
<feature type="region of interest" description="Disordered" evidence="1">
    <location>
        <begin position="1"/>
        <end position="74"/>
    </location>
</feature>
<feature type="compositionally biased region" description="Polar residues" evidence="1">
    <location>
        <begin position="55"/>
        <end position="74"/>
    </location>
</feature>
<evidence type="ECO:0000256" key="1">
    <source>
        <dbReference type="SAM" id="MobiDB-lite"/>
    </source>
</evidence>
<dbReference type="WBParaSite" id="jg9312">
    <property type="protein sequence ID" value="jg9312"/>
    <property type="gene ID" value="jg9312"/>
</dbReference>
<sequence>MGPEMSSTNKNTATSALGMDQMDGEATKHLNIQMALPIQVAGHPPSHLNSKDPTQRSQRSKGSQKGITTPLSQTLRAGSSQLFFPLSKSY</sequence>
<proteinExistence type="predicted"/>
<evidence type="ECO:0000313" key="3">
    <source>
        <dbReference type="WBParaSite" id="jg9312"/>
    </source>
</evidence>
<name>A0A915ESG0_9BILA</name>
<evidence type="ECO:0000313" key="2">
    <source>
        <dbReference type="Proteomes" id="UP000887574"/>
    </source>
</evidence>
<keyword evidence="2" id="KW-1185">Reference proteome</keyword>